<dbReference type="InterPro" id="IPR009061">
    <property type="entry name" value="DNA-bd_dom_put_sf"/>
</dbReference>
<dbReference type="Gene3D" id="1.10.1660.10">
    <property type="match status" value="1"/>
</dbReference>
<gene>
    <name evidence="5" type="ORF">G4V63_07750</name>
</gene>
<keyword evidence="3" id="KW-0804">Transcription</keyword>
<evidence type="ECO:0000313" key="5">
    <source>
        <dbReference type="EMBL" id="NGX95112.1"/>
    </source>
</evidence>
<dbReference type="InterPro" id="IPR047057">
    <property type="entry name" value="MerR_fam"/>
</dbReference>
<sequence>MKTTEDLTIGALSARSGVNIETIRYYEKIGVMPSPTRSASGYRIYGPEHVRRLHFVRRGRELGFGLDELRGLLRLVDGHTYTCEEVHALTVEHLTDIRQKIADLRRLERVMSDMAAQCTRDQVPECPIIDALFEMKPVARQMRRPSARTVKGTSPR</sequence>
<dbReference type="SUPFAM" id="SSF46955">
    <property type="entry name" value="Putative DNA-binding domain"/>
    <property type="match status" value="1"/>
</dbReference>
<reference evidence="5" key="1">
    <citation type="submission" date="2020-02" db="EMBL/GenBank/DDBJ databases">
        <title>Draft genome sequence of Candidatus Afipia apatlaquensis IBT-C3, a potential strain for decolorization of textile dyes.</title>
        <authorList>
            <person name="Sanchez-Reyes A."/>
            <person name="Breton-Deval L."/>
            <person name="Mangelson H."/>
            <person name="Sanchez-Flores A."/>
        </authorList>
    </citation>
    <scope>NUCLEOTIDE SEQUENCE [LARGE SCALE GENOMIC DNA]</scope>
    <source>
        <strain evidence="5">IBT-C3</strain>
    </source>
</reference>
<dbReference type="Pfam" id="PF09278">
    <property type="entry name" value="MerR-DNA-bind"/>
    <property type="match status" value="1"/>
</dbReference>
<evidence type="ECO:0000256" key="1">
    <source>
        <dbReference type="ARBA" id="ARBA00023015"/>
    </source>
</evidence>
<dbReference type="SMART" id="SM00422">
    <property type="entry name" value="HTH_MERR"/>
    <property type="match status" value="1"/>
</dbReference>
<dbReference type="AlphaFoldDB" id="A0A7C9VJK5"/>
<keyword evidence="6" id="KW-1185">Reference proteome</keyword>
<feature type="domain" description="HTH merR-type" evidence="4">
    <location>
        <begin position="6"/>
        <end position="75"/>
    </location>
</feature>
<name>A0A7C9VJK5_9BRAD</name>
<dbReference type="PANTHER" id="PTHR30204">
    <property type="entry name" value="REDOX-CYCLING DRUG-SENSING TRANSCRIPTIONAL ACTIVATOR SOXR"/>
    <property type="match status" value="1"/>
</dbReference>
<dbReference type="GO" id="GO:0003677">
    <property type="term" value="F:DNA binding"/>
    <property type="evidence" value="ECO:0007669"/>
    <property type="project" value="UniProtKB-KW"/>
</dbReference>
<dbReference type="InterPro" id="IPR015358">
    <property type="entry name" value="Tscrpt_reg_MerR_DNA-bd"/>
</dbReference>
<dbReference type="GO" id="GO:0003700">
    <property type="term" value="F:DNA-binding transcription factor activity"/>
    <property type="evidence" value="ECO:0007669"/>
    <property type="project" value="InterPro"/>
</dbReference>
<evidence type="ECO:0000313" key="6">
    <source>
        <dbReference type="Proteomes" id="UP000480266"/>
    </source>
</evidence>
<keyword evidence="2" id="KW-0238">DNA-binding</keyword>
<dbReference type="Pfam" id="PF00376">
    <property type="entry name" value="MerR"/>
    <property type="match status" value="1"/>
</dbReference>
<evidence type="ECO:0000256" key="3">
    <source>
        <dbReference type="ARBA" id="ARBA00023163"/>
    </source>
</evidence>
<dbReference type="PROSITE" id="PS00552">
    <property type="entry name" value="HTH_MERR_1"/>
    <property type="match status" value="1"/>
</dbReference>
<dbReference type="CDD" id="cd04785">
    <property type="entry name" value="HTH_CadR-PbrR-like"/>
    <property type="match status" value="1"/>
</dbReference>
<evidence type="ECO:0000256" key="2">
    <source>
        <dbReference type="ARBA" id="ARBA00023125"/>
    </source>
</evidence>
<keyword evidence="1" id="KW-0805">Transcription regulation</keyword>
<dbReference type="EMBL" id="JAAMRR010000403">
    <property type="protein sequence ID" value="NGX95112.1"/>
    <property type="molecule type" value="Genomic_DNA"/>
</dbReference>
<comment type="caution">
    <text evidence="5">The sequence shown here is derived from an EMBL/GenBank/DDBJ whole genome shotgun (WGS) entry which is preliminary data.</text>
</comment>
<proteinExistence type="predicted"/>
<evidence type="ECO:0000259" key="4">
    <source>
        <dbReference type="PROSITE" id="PS50937"/>
    </source>
</evidence>
<dbReference type="PROSITE" id="PS50937">
    <property type="entry name" value="HTH_MERR_2"/>
    <property type="match status" value="1"/>
</dbReference>
<dbReference type="InterPro" id="IPR000551">
    <property type="entry name" value="MerR-type_HTH_dom"/>
</dbReference>
<dbReference type="PRINTS" id="PR00040">
    <property type="entry name" value="HTHMERR"/>
</dbReference>
<protein>
    <submittedName>
        <fullName evidence="5">Helix-turn-helix domain-containing protein</fullName>
    </submittedName>
</protein>
<dbReference type="Proteomes" id="UP000480266">
    <property type="component" value="Unassembled WGS sequence"/>
</dbReference>
<dbReference type="PANTHER" id="PTHR30204:SF92">
    <property type="entry name" value="HTH-TYPE TRANSCRIPTIONAL REGULATOR ZNTR"/>
    <property type="match status" value="1"/>
</dbReference>
<organism evidence="5 6">
    <name type="scientific">Candidatus Afipia apatlaquensis</name>
    <dbReference type="NCBI Taxonomy" id="2712852"/>
    <lineage>
        <taxon>Bacteria</taxon>
        <taxon>Pseudomonadati</taxon>
        <taxon>Pseudomonadota</taxon>
        <taxon>Alphaproteobacteria</taxon>
        <taxon>Hyphomicrobiales</taxon>
        <taxon>Nitrobacteraceae</taxon>
        <taxon>Afipia</taxon>
    </lineage>
</organism>
<accession>A0A7C9VJK5</accession>